<dbReference type="InterPro" id="IPR027417">
    <property type="entry name" value="P-loop_NTPase"/>
</dbReference>
<dbReference type="Pfam" id="PF00158">
    <property type="entry name" value="Sigma54_activat"/>
    <property type="match status" value="1"/>
</dbReference>
<dbReference type="GO" id="GO:0000160">
    <property type="term" value="P:phosphorelay signal transduction system"/>
    <property type="evidence" value="ECO:0007669"/>
    <property type="project" value="InterPro"/>
</dbReference>
<dbReference type="InterPro" id="IPR003593">
    <property type="entry name" value="AAA+_ATPase"/>
</dbReference>
<evidence type="ECO:0000259" key="4">
    <source>
        <dbReference type="PROSITE" id="PS50045"/>
    </source>
</evidence>
<dbReference type="InterPro" id="IPR058031">
    <property type="entry name" value="AAA_lid_NorR"/>
</dbReference>
<dbReference type="Gene3D" id="3.40.50.2300">
    <property type="match status" value="1"/>
</dbReference>
<dbReference type="EMBL" id="CAADEY010000111">
    <property type="protein sequence ID" value="VFJ63765.1"/>
    <property type="molecule type" value="Genomic_DNA"/>
</dbReference>
<dbReference type="PROSITE" id="PS50110">
    <property type="entry name" value="RESPONSE_REGULATORY"/>
    <property type="match status" value="1"/>
</dbReference>
<dbReference type="Gene3D" id="1.10.8.60">
    <property type="match status" value="1"/>
</dbReference>
<evidence type="ECO:0000256" key="3">
    <source>
        <dbReference type="PROSITE-ProRule" id="PRU00169"/>
    </source>
</evidence>
<dbReference type="PROSITE" id="PS50045">
    <property type="entry name" value="SIGMA54_INTERACT_4"/>
    <property type="match status" value="1"/>
</dbReference>
<dbReference type="InterPro" id="IPR001789">
    <property type="entry name" value="Sig_transdc_resp-reg_receiver"/>
</dbReference>
<dbReference type="GO" id="GO:0005524">
    <property type="term" value="F:ATP binding"/>
    <property type="evidence" value="ECO:0007669"/>
    <property type="project" value="UniProtKB-KW"/>
</dbReference>
<dbReference type="InterPro" id="IPR002078">
    <property type="entry name" value="Sigma_54_int"/>
</dbReference>
<evidence type="ECO:0000256" key="1">
    <source>
        <dbReference type="ARBA" id="ARBA00022741"/>
    </source>
</evidence>
<dbReference type="GO" id="GO:0006355">
    <property type="term" value="P:regulation of DNA-templated transcription"/>
    <property type="evidence" value="ECO:0007669"/>
    <property type="project" value="InterPro"/>
</dbReference>
<evidence type="ECO:0000256" key="2">
    <source>
        <dbReference type="ARBA" id="ARBA00022840"/>
    </source>
</evidence>
<gene>
    <name evidence="6" type="ORF">BECKDK2373C_GA0170839_111113</name>
</gene>
<dbReference type="AlphaFoldDB" id="A0A450TAM9"/>
<dbReference type="CDD" id="cd00156">
    <property type="entry name" value="REC"/>
    <property type="match status" value="1"/>
</dbReference>
<dbReference type="Pfam" id="PF25601">
    <property type="entry name" value="AAA_lid_14"/>
    <property type="match status" value="1"/>
</dbReference>
<dbReference type="SUPFAM" id="SSF52540">
    <property type="entry name" value="P-loop containing nucleoside triphosphate hydrolases"/>
    <property type="match status" value="1"/>
</dbReference>
<dbReference type="Pfam" id="PF00072">
    <property type="entry name" value="Response_reg"/>
    <property type="match status" value="1"/>
</dbReference>
<keyword evidence="1" id="KW-0547">Nucleotide-binding</keyword>
<keyword evidence="3" id="KW-0597">Phosphoprotein</keyword>
<accession>A0A450TAM9</accession>
<reference evidence="6" key="1">
    <citation type="submission" date="2019-02" db="EMBL/GenBank/DDBJ databases">
        <authorList>
            <person name="Gruber-Vodicka R. H."/>
            <person name="Seah K. B. B."/>
        </authorList>
    </citation>
    <scope>NUCLEOTIDE SEQUENCE</scope>
    <source>
        <strain evidence="6">BECK_DK161</strain>
    </source>
</reference>
<feature type="domain" description="Sigma-54 factor interaction" evidence="4">
    <location>
        <begin position="171"/>
        <end position="406"/>
    </location>
</feature>
<keyword evidence="2" id="KW-0067">ATP-binding</keyword>
<feature type="modified residue" description="4-aspartylphosphate" evidence="3">
    <location>
        <position position="80"/>
    </location>
</feature>
<name>A0A450TAM9_9GAMM</name>
<evidence type="ECO:0000313" key="6">
    <source>
        <dbReference type="EMBL" id="VFJ63765.1"/>
    </source>
</evidence>
<proteinExistence type="predicted"/>
<organism evidence="6">
    <name type="scientific">Candidatus Kentrum sp. DK</name>
    <dbReference type="NCBI Taxonomy" id="2126562"/>
    <lineage>
        <taxon>Bacteria</taxon>
        <taxon>Pseudomonadati</taxon>
        <taxon>Pseudomonadota</taxon>
        <taxon>Gammaproteobacteria</taxon>
        <taxon>Candidatus Kentrum</taxon>
    </lineage>
</organism>
<evidence type="ECO:0000259" key="5">
    <source>
        <dbReference type="PROSITE" id="PS50110"/>
    </source>
</evidence>
<dbReference type="PANTHER" id="PTHR32071">
    <property type="entry name" value="TRANSCRIPTIONAL REGULATORY PROTEIN"/>
    <property type="match status" value="1"/>
</dbReference>
<sequence length="517" mass="57604">MANNTPLTAICNKNFENNNASCDNIVTMPKPKLLIVDDDPAFAAKLTGALEGLFHVDVCHSEREFHERYAMGRFALIIMDMRLEEDREGLALLKAVHAQDPQQPAIVMTAYADASSHIDAIESGALTYLDKREFSPGLIARTVEALVRQGVLHRRVAELERQLASWEPLEIIGASEAIRRVQSRLQRAADNGRAPVLLVGEPGSGRELAARNIHRMSRMRSDGPFVTAFSSRFRETEIEERLFGATRRSVNGDSSDAKGLMEEARDGVLLLNDAHALDGGTLEALSRYPETGAFRRAGGESDIGTDVQLVFSTTPTEPNDIKANDTKADPLRVMVERCGGISIVIPPLRERREDIPLLAQYMLQTLYRRGETRIRSLRETAIAIMEAFPWPGNVHELKNTVASAATRADAMGAKEIAPEHLPRRLLDSATQATSMDATIPAQDYRHHLAWAELNLVASSMETFSTTKQADLAKILGYNDRYTFARRIRRCFNAYPELDREFPKVRELFADRNGKSRP</sequence>
<protein>
    <submittedName>
        <fullName evidence="6">Two-component system, NtrC family, response regulator AtoC/two-component system, NtrC family, response regulator GlrR</fullName>
    </submittedName>
</protein>
<dbReference type="SMART" id="SM00382">
    <property type="entry name" value="AAA"/>
    <property type="match status" value="1"/>
</dbReference>
<feature type="domain" description="Response regulatory" evidence="5">
    <location>
        <begin position="32"/>
        <end position="146"/>
    </location>
</feature>
<dbReference type="InterPro" id="IPR011006">
    <property type="entry name" value="CheY-like_superfamily"/>
</dbReference>
<dbReference type="SMART" id="SM00448">
    <property type="entry name" value="REC"/>
    <property type="match status" value="1"/>
</dbReference>
<dbReference type="Gene3D" id="3.40.50.300">
    <property type="entry name" value="P-loop containing nucleotide triphosphate hydrolases"/>
    <property type="match status" value="1"/>
</dbReference>
<dbReference type="CDD" id="cd00009">
    <property type="entry name" value="AAA"/>
    <property type="match status" value="1"/>
</dbReference>
<dbReference type="SUPFAM" id="SSF52172">
    <property type="entry name" value="CheY-like"/>
    <property type="match status" value="1"/>
</dbReference>